<evidence type="ECO:0000256" key="2">
    <source>
        <dbReference type="SAM" id="MobiDB-lite"/>
    </source>
</evidence>
<dbReference type="SUPFAM" id="SSF47413">
    <property type="entry name" value="lambda repressor-like DNA-binding domains"/>
    <property type="match status" value="1"/>
</dbReference>
<dbReference type="Pfam" id="PF01381">
    <property type="entry name" value="HTH_3"/>
    <property type="match status" value="1"/>
</dbReference>
<evidence type="ECO:0000313" key="4">
    <source>
        <dbReference type="EMBL" id="MFC0541937.1"/>
    </source>
</evidence>
<dbReference type="InterPro" id="IPR010982">
    <property type="entry name" value="Lambda_DNA-bd_dom_sf"/>
</dbReference>
<dbReference type="Proteomes" id="UP001589810">
    <property type="component" value="Unassembled WGS sequence"/>
</dbReference>
<feature type="region of interest" description="Disordered" evidence="2">
    <location>
        <begin position="1"/>
        <end position="22"/>
    </location>
</feature>
<reference evidence="4 5" key="1">
    <citation type="submission" date="2024-09" db="EMBL/GenBank/DDBJ databases">
        <authorList>
            <person name="Sun Q."/>
            <person name="Mori K."/>
        </authorList>
    </citation>
    <scope>NUCLEOTIDE SEQUENCE [LARGE SCALE GENOMIC DNA]</scope>
    <source>
        <strain evidence="4 5">TBRC 1432</strain>
    </source>
</reference>
<dbReference type="SMART" id="SM00530">
    <property type="entry name" value="HTH_XRE"/>
    <property type="match status" value="1"/>
</dbReference>
<feature type="compositionally biased region" description="Polar residues" evidence="2">
    <location>
        <begin position="1"/>
        <end position="12"/>
    </location>
</feature>
<comment type="caution">
    <text evidence="4">The sequence shown here is derived from an EMBL/GenBank/DDBJ whole genome shotgun (WGS) entry which is preliminary data.</text>
</comment>
<organism evidence="4 5">
    <name type="scientific">Kutzneria chonburiensis</name>
    <dbReference type="NCBI Taxonomy" id="1483604"/>
    <lineage>
        <taxon>Bacteria</taxon>
        <taxon>Bacillati</taxon>
        <taxon>Actinomycetota</taxon>
        <taxon>Actinomycetes</taxon>
        <taxon>Pseudonocardiales</taxon>
        <taxon>Pseudonocardiaceae</taxon>
        <taxon>Kutzneria</taxon>
    </lineage>
</organism>
<dbReference type="InterPro" id="IPR050807">
    <property type="entry name" value="TransReg_Diox_bact_type"/>
</dbReference>
<dbReference type="EMBL" id="JBHLUD010000002">
    <property type="protein sequence ID" value="MFC0541937.1"/>
    <property type="molecule type" value="Genomic_DNA"/>
</dbReference>
<protein>
    <submittedName>
        <fullName evidence="4">Helix-turn-helix domain-containing protein</fullName>
    </submittedName>
</protein>
<dbReference type="PROSITE" id="PS50943">
    <property type="entry name" value="HTH_CROC1"/>
    <property type="match status" value="1"/>
</dbReference>
<name>A0ABV6MP57_9PSEU</name>
<dbReference type="InterPro" id="IPR001387">
    <property type="entry name" value="Cro/C1-type_HTH"/>
</dbReference>
<accession>A0ABV6MP57</accession>
<dbReference type="CDD" id="cd00093">
    <property type="entry name" value="HTH_XRE"/>
    <property type="match status" value="1"/>
</dbReference>
<evidence type="ECO:0000313" key="5">
    <source>
        <dbReference type="Proteomes" id="UP001589810"/>
    </source>
</evidence>
<dbReference type="PANTHER" id="PTHR46797:SF1">
    <property type="entry name" value="METHYLPHOSPHONATE SYNTHASE"/>
    <property type="match status" value="1"/>
</dbReference>
<dbReference type="PANTHER" id="PTHR46797">
    <property type="entry name" value="HTH-TYPE TRANSCRIPTIONAL REGULATOR"/>
    <property type="match status" value="1"/>
</dbReference>
<evidence type="ECO:0000259" key="3">
    <source>
        <dbReference type="PROSITE" id="PS50943"/>
    </source>
</evidence>
<proteinExistence type="predicted"/>
<dbReference type="Gene3D" id="1.10.260.40">
    <property type="entry name" value="lambda repressor-like DNA-binding domains"/>
    <property type="match status" value="1"/>
</dbReference>
<gene>
    <name evidence="4" type="ORF">ACFFH7_10625</name>
</gene>
<keyword evidence="1" id="KW-0238">DNA-binding</keyword>
<feature type="domain" description="HTH cro/C1-type" evidence="3">
    <location>
        <begin position="23"/>
        <end position="81"/>
    </location>
</feature>
<keyword evidence="5" id="KW-1185">Reference proteome</keyword>
<evidence type="ECO:0000256" key="1">
    <source>
        <dbReference type="ARBA" id="ARBA00023125"/>
    </source>
</evidence>
<sequence>MATESPSTGSSRPTEDVGVGARIRRYREERKLSLSQLAEDAGVSKGYLSALENASGSHTKRPSAETLYAIAKVLGVTMSDLLGRKLLTAASAEIPRSLLDFAAQDGVPEADVQMLSTIQFRGDAPRTVDRWRYIYTAIRTSEAIDG</sequence>
<dbReference type="RefSeq" id="WP_273942024.1">
    <property type="nucleotide sequence ID" value="NZ_CP097263.1"/>
</dbReference>